<dbReference type="Gene3D" id="1.10.150.240">
    <property type="entry name" value="Putative phosphatase, domain 2"/>
    <property type="match status" value="1"/>
</dbReference>
<dbReference type="Gene3D" id="3.40.50.1000">
    <property type="entry name" value="HAD superfamily/HAD-like"/>
    <property type="match status" value="1"/>
</dbReference>
<protein>
    <submittedName>
        <fullName evidence="1">HAD-like protein</fullName>
    </submittedName>
</protein>
<dbReference type="PANTHER" id="PTHR43611:SF3">
    <property type="entry name" value="FLAVIN MONONUCLEOTIDE HYDROLASE 1, CHLOROPLATIC"/>
    <property type="match status" value="1"/>
</dbReference>
<comment type="caution">
    <text evidence="1">The sequence shown here is derived from an EMBL/GenBank/DDBJ whole genome shotgun (WGS) entry which is preliminary data.</text>
</comment>
<dbReference type="GO" id="GO:0016791">
    <property type="term" value="F:phosphatase activity"/>
    <property type="evidence" value="ECO:0007669"/>
    <property type="project" value="UniProtKB-ARBA"/>
</dbReference>
<dbReference type="Pfam" id="PF00702">
    <property type="entry name" value="Hydrolase"/>
    <property type="match status" value="1"/>
</dbReference>
<evidence type="ECO:0000313" key="1">
    <source>
        <dbReference type="EMBL" id="KAJ6027400.1"/>
    </source>
</evidence>
<dbReference type="SUPFAM" id="SSF48239">
    <property type="entry name" value="Terpenoid cyclases/Protein prenyltransferases"/>
    <property type="match status" value="1"/>
</dbReference>
<dbReference type="NCBIfam" id="TIGR01509">
    <property type="entry name" value="HAD-SF-IA-v3"/>
    <property type="match status" value="1"/>
</dbReference>
<organism evidence="1 2">
    <name type="scientific">Penicillium canescens</name>
    <dbReference type="NCBI Taxonomy" id="5083"/>
    <lineage>
        <taxon>Eukaryota</taxon>
        <taxon>Fungi</taxon>
        <taxon>Dikarya</taxon>
        <taxon>Ascomycota</taxon>
        <taxon>Pezizomycotina</taxon>
        <taxon>Eurotiomycetes</taxon>
        <taxon>Eurotiomycetidae</taxon>
        <taxon>Eurotiales</taxon>
        <taxon>Aspergillaceae</taxon>
        <taxon>Penicillium</taxon>
    </lineage>
</organism>
<dbReference type="PANTHER" id="PTHR43611">
    <property type="entry name" value="ALPHA-D-GLUCOSE 1-PHOSPHATE PHOSPHATASE"/>
    <property type="match status" value="1"/>
</dbReference>
<keyword evidence="2" id="KW-1185">Reference proteome</keyword>
<accession>A0AAD6N3R2</accession>
<dbReference type="Proteomes" id="UP001219568">
    <property type="component" value="Unassembled WGS sequence"/>
</dbReference>
<proteinExistence type="predicted"/>
<sequence>MVSINAANPRVTTILVDLGGVFMHPQLESKLATRESAISLRRIMSTADWMNYEAGQLSDRECFDQLAKEYHFQASDLAQVIRNFRETICYDQATASIFKEIKHSGTRIFLVSNISKEDYAALRHRWDDEFWSIFDRVFTSSDLGVRKPSLRFYRHVLRATRALPHETFFLDDRPENVLAALSVGMRGTFNMSELYRTLNNLVGDPVQRGLGFLRRQRGHFPTTTQHGEPIAENYAPLLILEALKDQSLVNIKAPPRLWNFFSGQSVITTLSIYKGVTEPVSGDPKYTSDAYPDDLDTTSLGLLTMPLDSEIVHSILDEMLDYIDEDGNVQAYFDKSRPRVDAVIALNVLTLFHKYGRGHELPDTTEWIYSILLHRAYINGTRYYPNAEWFLYYLTRLLRVSSDPTLRERIESPLRARVAERIGAAGDAYCLGMRILACNYLGIENHLDRRILAEMQQEDGGWEASCMYLFPGAKRETGNRGASTAFAVKALKEGPIYRNSSMGITGAGDNIPR</sequence>
<name>A0AAD6N3R2_PENCN</name>
<dbReference type="InterPro" id="IPR008930">
    <property type="entry name" value="Terpenoid_cyclase/PrenylTrfase"/>
</dbReference>
<dbReference type="InterPro" id="IPR036412">
    <property type="entry name" value="HAD-like_sf"/>
</dbReference>
<dbReference type="SUPFAM" id="SSF56784">
    <property type="entry name" value="HAD-like"/>
    <property type="match status" value="1"/>
</dbReference>
<dbReference type="InterPro" id="IPR023214">
    <property type="entry name" value="HAD_sf"/>
</dbReference>
<gene>
    <name evidence="1" type="ORF">N7460_012217</name>
</gene>
<dbReference type="InterPro" id="IPR023198">
    <property type="entry name" value="PGP-like_dom2"/>
</dbReference>
<dbReference type="AlphaFoldDB" id="A0AAD6N3R2"/>
<dbReference type="EMBL" id="JAQJZL010000015">
    <property type="protein sequence ID" value="KAJ6027400.1"/>
    <property type="molecule type" value="Genomic_DNA"/>
</dbReference>
<reference evidence="1" key="2">
    <citation type="submission" date="2023-01" db="EMBL/GenBank/DDBJ databases">
        <authorList>
            <person name="Petersen C."/>
        </authorList>
    </citation>
    <scope>NUCLEOTIDE SEQUENCE</scope>
    <source>
        <strain evidence="1">IBT 15450</strain>
    </source>
</reference>
<reference evidence="1" key="1">
    <citation type="journal article" date="2023" name="IMA Fungus">
        <title>Comparative genomic study of the Penicillium genus elucidates a diverse pangenome and 15 lateral gene transfer events.</title>
        <authorList>
            <person name="Petersen C."/>
            <person name="Sorensen T."/>
            <person name="Nielsen M.R."/>
            <person name="Sondergaard T.E."/>
            <person name="Sorensen J.L."/>
            <person name="Fitzpatrick D.A."/>
            <person name="Frisvad J.C."/>
            <person name="Nielsen K.L."/>
        </authorList>
    </citation>
    <scope>NUCLEOTIDE SEQUENCE</scope>
    <source>
        <strain evidence="1">IBT 15450</strain>
    </source>
</reference>
<evidence type="ECO:0000313" key="2">
    <source>
        <dbReference type="Proteomes" id="UP001219568"/>
    </source>
</evidence>
<dbReference type="InterPro" id="IPR006439">
    <property type="entry name" value="HAD-SF_hydro_IA"/>
</dbReference>